<keyword evidence="2" id="KW-1185">Reference proteome</keyword>
<dbReference type="STRING" id="983920.Y88_0445"/>
<dbReference type="InParanoid" id="F1Z9B7"/>
<accession>F1Z9B7</accession>
<comment type="caution">
    <text evidence="1">The sequence shown here is derived from an EMBL/GenBank/DDBJ whole genome shotgun (WGS) entry which is preliminary data.</text>
</comment>
<evidence type="ECO:0000313" key="2">
    <source>
        <dbReference type="Proteomes" id="UP000004728"/>
    </source>
</evidence>
<sequence>MTTLSQNLPATAGRQDALAALLTLLAAPFQGPGNAPVTQTVADTQTHVIGPFTPPLGRDWWLTLNATATASGTAQLLRSTDGGATRIAVTAGGVPWAIWTFAGASGAIVNEAMDRETDPAATWFLQITLTGGTVACRMA</sequence>
<protein>
    <submittedName>
        <fullName evidence="1">Uncharacterized protein</fullName>
    </submittedName>
</protein>
<proteinExistence type="predicted"/>
<gene>
    <name evidence="1" type="ORF">Y88_0445</name>
</gene>
<dbReference type="HOGENOM" id="CLU_1843062_0_0_5"/>
<dbReference type="Proteomes" id="UP000004728">
    <property type="component" value="Unassembled WGS sequence"/>
</dbReference>
<dbReference type="AlphaFoldDB" id="F1Z9B7"/>
<name>F1Z9B7_9SPHN</name>
<reference evidence="1 2" key="1">
    <citation type="journal article" date="2012" name="J. Bacteriol.">
        <title>Draft Genome Sequence of Novosphingobium nitrogenifigens Y88T.</title>
        <authorList>
            <person name="Strabala T.J."/>
            <person name="Macdonald L."/>
            <person name="Liu V."/>
            <person name="Smit A.M."/>
        </authorList>
    </citation>
    <scope>NUCLEOTIDE SEQUENCE [LARGE SCALE GENOMIC DNA]</scope>
    <source>
        <strain evidence="1 2">DSM 19370</strain>
    </source>
</reference>
<organism evidence="1 2">
    <name type="scientific">Novosphingobium nitrogenifigens DSM 19370</name>
    <dbReference type="NCBI Taxonomy" id="983920"/>
    <lineage>
        <taxon>Bacteria</taxon>
        <taxon>Pseudomonadati</taxon>
        <taxon>Pseudomonadota</taxon>
        <taxon>Alphaproteobacteria</taxon>
        <taxon>Sphingomonadales</taxon>
        <taxon>Sphingomonadaceae</taxon>
        <taxon>Novosphingobium</taxon>
    </lineage>
</organism>
<dbReference type="RefSeq" id="WP_008066873.1">
    <property type="nucleotide sequence ID" value="NZ_AQWK01000002.1"/>
</dbReference>
<dbReference type="EMBL" id="AEWJ01000041">
    <property type="protein sequence ID" value="EGD58390.1"/>
    <property type="molecule type" value="Genomic_DNA"/>
</dbReference>
<dbReference type="OrthoDB" id="7565359at2"/>
<evidence type="ECO:0000313" key="1">
    <source>
        <dbReference type="EMBL" id="EGD58390.1"/>
    </source>
</evidence>